<dbReference type="InterPro" id="IPR021345">
    <property type="entry name" value="DUF2961"/>
</dbReference>
<dbReference type="Gene3D" id="2.60.120.1390">
    <property type="match status" value="3"/>
</dbReference>
<reference evidence="1 2" key="1">
    <citation type="submission" date="2013-08" db="EMBL/GenBank/DDBJ databases">
        <authorList>
            <person name="Weinstock G."/>
            <person name="Sodergren E."/>
            <person name="Wylie T."/>
            <person name="Fulton L."/>
            <person name="Fulton R."/>
            <person name="Fronick C."/>
            <person name="O'Laughlin M."/>
            <person name="Godfrey J."/>
            <person name="Miner T."/>
            <person name="Herter B."/>
            <person name="Appelbaum E."/>
            <person name="Cordes M."/>
            <person name="Lek S."/>
            <person name="Wollam A."/>
            <person name="Pepin K.H."/>
            <person name="Palsikar V.B."/>
            <person name="Mitreva M."/>
            <person name="Wilson R.K."/>
        </authorList>
    </citation>
    <scope>NUCLEOTIDE SEQUENCE [LARGE SCALE GENOMIC DNA]</scope>
    <source>
        <strain evidence="1 2">ATCC 15930</strain>
    </source>
</reference>
<dbReference type="AlphaFoldDB" id="A0A069QL63"/>
<organism evidence="1 2">
    <name type="scientific">Hoylesella loescheii DSM 19665 = JCM 12249 = ATCC 15930</name>
    <dbReference type="NCBI Taxonomy" id="1122985"/>
    <lineage>
        <taxon>Bacteria</taxon>
        <taxon>Pseudomonadati</taxon>
        <taxon>Bacteroidota</taxon>
        <taxon>Bacteroidia</taxon>
        <taxon>Bacteroidales</taxon>
        <taxon>Prevotellaceae</taxon>
        <taxon>Hoylesella</taxon>
    </lineage>
</organism>
<dbReference type="Proteomes" id="UP000027442">
    <property type="component" value="Unassembled WGS sequence"/>
</dbReference>
<name>A0A069QL63_HOYLO</name>
<gene>
    <name evidence="1" type="ORF">HMPREF1991_00392</name>
</gene>
<sequence>MIKIKTTILALMTLFPIIGIWSQKPYQWTDELNLLKRIDLLPEYRTGTYVESFSSYDRKHGNDDGFDGTYSYLRKENGKLVIAEMNGPGVIERIWTPTPNDNMLYFYFDGQKKPSISIKFSDLFSGKVFPFVKPICGNEIGGYYCYIPITYAKSCKILYDGPKLEFIQVEYRKLDGMKVETFMQRANSKAELEQVLAVGNLWSASSYSPTLFASGASAGFETKEQTITIQPGETKTFFEKSQGGRIVGFDIDAGTAFEGKNKDIILSAKWDDEVLEAIYAPLADFFGYAFGKPAMRSLLAGRQQTINYCYLPMPYDKSAKLSLVYKKRDSQQSPITARIKVYFTSTKRNPQREGKLYCIWRNEKTPLGVYHTFLKAEGKGHYVGTILSAQGLRPGMTLFFEGDDSTYIDGKMRIHGTGSEDYFNGGWYAQLDRWDRGVSLPLHGSLDYSLPMARTGGYRWFLNDKMPFEHHIYHGMEHGPQNNDFPVNYTSLAFYYSSTPPSERMIPTEEARTVYSPTRHVYFPQQFNITLGQGVVCVFGKGLALDTPSSGTVKLSLDDVPEGKYRLLLNYKSNNHGADVQIWQRQKLITDWFSTKGDKNEEKREVHVGDINLTSQTNSITFHIRKNGNANKLELMLVTLERINEPK</sequence>
<evidence type="ECO:0000313" key="1">
    <source>
        <dbReference type="EMBL" id="KDR53417.1"/>
    </source>
</evidence>
<dbReference type="RefSeq" id="WP_025789831.1">
    <property type="nucleotide sequence ID" value="NZ_KB899210.1"/>
</dbReference>
<dbReference type="Pfam" id="PF11175">
    <property type="entry name" value="DUF2961"/>
    <property type="match status" value="1"/>
</dbReference>
<evidence type="ECO:0008006" key="3">
    <source>
        <dbReference type="Google" id="ProtNLM"/>
    </source>
</evidence>
<dbReference type="EMBL" id="JNGW01000015">
    <property type="protein sequence ID" value="KDR53417.1"/>
    <property type="molecule type" value="Genomic_DNA"/>
</dbReference>
<proteinExistence type="predicted"/>
<comment type="caution">
    <text evidence="1">The sequence shown here is derived from an EMBL/GenBank/DDBJ whole genome shotgun (WGS) entry which is preliminary data.</text>
</comment>
<protein>
    <recommendedName>
        <fullName evidence="3">DUF2961 domain-containing protein</fullName>
    </recommendedName>
</protein>
<dbReference type="HOGENOM" id="CLU_425627_0_0_10"/>
<dbReference type="eggNOG" id="COG4733">
    <property type="taxonomic scope" value="Bacteria"/>
</dbReference>
<keyword evidence="2" id="KW-1185">Reference proteome</keyword>
<dbReference type="PATRIC" id="fig|1122985.7.peg.410"/>
<accession>A0A069QL63</accession>
<evidence type="ECO:0000313" key="2">
    <source>
        <dbReference type="Proteomes" id="UP000027442"/>
    </source>
</evidence>